<gene>
    <name evidence="9" type="ORF">Llon_1788</name>
</gene>
<accession>A0A0W0VJ96</accession>
<sequence length="210" mass="24198">MFKYLVSLFFLLVFSSNVLAEEFIAGQDYIILKTSVEKTATNQGSIAVTEFFSYGCPWCYRLEPSLNRWVTRQGNKITFKKIPLVFNQDWAFYAKAYYTAEALGRVPEFSEQLFKAILQDKRQLNSNEAMIEFFSQRGVDKSFAESAFLHSPSVDMALEEAKSLMAEYQIHAVPAFIVNRQYKTDLQLAKSEERLFAIIDFLIQKAQQGK</sequence>
<dbReference type="OrthoDB" id="9784896at2"/>
<dbReference type="PROSITE" id="PS00194">
    <property type="entry name" value="THIOREDOXIN_1"/>
    <property type="match status" value="1"/>
</dbReference>
<comment type="caution">
    <text evidence="9">The sequence shown here is derived from an EMBL/GenBank/DDBJ whole genome shotgun (WGS) entry which is preliminary data.</text>
</comment>
<evidence type="ECO:0000313" key="10">
    <source>
        <dbReference type="Proteomes" id="UP000054997"/>
    </source>
</evidence>
<keyword evidence="4" id="KW-0676">Redox-active center</keyword>
<dbReference type="PANTHER" id="PTHR35891">
    <property type="entry name" value="THIOL:DISULFIDE INTERCHANGE PROTEIN DSBA"/>
    <property type="match status" value="1"/>
</dbReference>
<dbReference type="Pfam" id="PF01323">
    <property type="entry name" value="DSBA"/>
    <property type="match status" value="1"/>
</dbReference>
<dbReference type="EMBL" id="LNYK01000030">
    <property type="protein sequence ID" value="KTD20167.1"/>
    <property type="molecule type" value="Genomic_DNA"/>
</dbReference>
<protein>
    <recommendedName>
        <fullName evidence="5">Thiol:disulfide interchange protein</fullName>
    </recommendedName>
</protein>
<dbReference type="PIRSF" id="PIRSF001488">
    <property type="entry name" value="Tdi_protein"/>
    <property type="match status" value="1"/>
</dbReference>
<keyword evidence="5" id="KW-0574">Periplasm</keyword>
<name>A0A0W0VJ96_9GAMM</name>
<feature type="disulfide bond" description="Redox-active" evidence="6">
    <location>
        <begin position="56"/>
        <end position="59"/>
    </location>
</feature>
<evidence type="ECO:0000256" key="3">
    <source>
        <dbReference type="ARBA" id="ARBA00023157"/>
    </source>
</evidence>
<dbReference type="GO" id="GO:0042597">
    <property type="term" value="C:periplasmic space"/>
    <property type="evidence" value="ECO:0007669"/>
    <property type="project" value="UniProtKB-SubCell"/>
</dbReference>
<dbReference type="InterPro" id="IPR023205">
    <property type="entry name" value="DsbA/DsbL"/>
</dbReference>
<dbReference type="InterPro" id="IPR001853">
    <property type="entry name" value="DSBA-like_thioredoxin_dom"/>
</dbReference>
<evidence type="ECO:0000256" key="7">
    <source>
        <dbReference type="SAM" id="SignalP"/>
    </source>
</evidence>
<reference evidence="9 10" key="1">
    <citation type="submission" date="2015-11" db="EMBL/GenBank/DDBJ databases">
        <title>Genomic analysis of 38 Legionella species identifies large and diverse effector repertoires.</title>
        <authorList>
            <person name="Burstein D."/>
            <person name="Amaro F."/>
            <person name="Zusman T."/>
            <person name="Lifshitz Z."/>
            <person name="Cohen O."/>
            <person name="Gilbert J.A."/>
            <person name="Pupko T."/>
            <person name="Shuman H.A."/>
            <person name="Segal G."/>
        </authorList>
    </citation>
    <scope>NUCLEOTIDE SEQUENCE [LARGE SCALE GENOMIC DNA]</scope>
    <source>
        <strain evidence="9 10">ATCC 49505</strain>
    </source>
</reference>
<dbReference type="SUPFAM" id="SSF52833">
    <property type="entry name" value="Thioredoxin-like"/>
    <property type="match status" value="1"/>
</dbReference>
<dbReference type="AlphaFoldDB" id="A0A0W0VJ96"/>
<evidence type="ECO:0000259" key="8">
    <source>
        <dbReference type="Pfam" id="PF01323"/>
    </source>
</evidence>
<dbReference type="InterPro" id="IPR050824">
    <property type="entry name" value="Thiol_disulfide_DsbA"/>
</dbReference>
<dbReference type="PATRIC" id="fig|45068.5.peg.1943"/>
<evidence type="ECO:0000256" key="2">
    <source>
        <dbReference type="ARBA" id="ARBA00022729"/>
    </source>
</evidence>
<feature type="chain" id="PRO_5006914840" description="Thiol:disulfide interchange protein" evidence="7">
    <location>
        <begin position="21"/>
        <end position="210"/>
    </location>
</feature>
<keyword evidence="3 5" id="KW-1015">Disulfide bond</keyword>
<feature type="domain" description="DSBA-like thioredoxin" evidence="8">
    <location>
        <begin position="48"/>
        <end position="181"/>
    </location>
</feature>
<organism evidence="9 10">
    <name type="scientific">Legionella londiniensis</name>
    <dbReference type="NCBI Taxonomy" id="45068"/>
    <lineage>
        <taxon>Bacteria</taxon>
        <taxon>Pseudomonadati</taxon>
        <taxon>Pseudomonadota</taxon>
        <taxon>Gammaproteobacteria</taxon>
        <taxon>Legionellales</taxon>
        <taxon>Legionellaceae</taxon>
        <taxon>Legionella</taxon>
    </lineage>
</organism>
<evidence type="ECO:0000256" key="6">
    <source>
        <dbReference type="PIRSR" id="PIRSR001488-1"/>
    </source>
</evidence>
<keyword evidence="10" id="KW-1185">Reference proteome</keyword>
<evidence type="ECO:0000256" key="1">
    <source>
        <dbReference type="ARBA" id="ARBA00005791"/>
    </source>
</evidence>
<comment type="similarity">
    <text evidence="1">Belongs to the thioredoxin family. DsbA subfamily.</text>
</comment>
<dbReference type="STRING" id="45068.Llon_1788"/>
<dbReference type="PANTHER" id="PTHR35891:SF3">
    <property type="entry name" value="THIOL:DISULFIDE INTERCHANGE PROTEIN DSBL"/>
    <property type="match status" value="1"/>
</dbReference>
<dbReference type="InterPro" id="IPR017937">
    <property type="entry name" value="Thioredoxin_CS"/>
</dbReference>
<dbReference type="InterPro" id="IPR036249">
    <property type="entry name" value="Thioredoxin-like_sf"/>
</dbReference>
<proteinExistence type="inferred from homology"/>
<keyword evidence="2 7" id="KW-0732">Signal</keyword>
<evidence type="ECO:0000256" key="4">
    <source>
        <dbReference type="ARBA" id="ARBA00023284"/>
    </source>
</evidence>
<dbReference type="Proteomes" id="UP000054997">
    <property type="component" value="Unassembled WGS sequence"/>
</dbReference>
<evidence type="ECO:0000256" key="5">
    <source>
        <dbReference type="PIRNR" id="PIRNR001488"/>
    </source>
</evidence>
<dbReference type="CDD" id="cd03019">
    <property type="entry name" value="DsbA_DsbA"/>
    <property type="match status" value="1"/>
</dbReference>
<dbReference type="GO" id="GO:0016491">
    <property type="term" value="F:oxidoreductase activity"/>
    <property type="evidence" value="ECO:0007669"/>
    <property type="project" value="InterPro"/>
</dbReference>
<dbReference type="RefSeq" id="WP_058529773.1">
    <property type="nucleotide sequence ID" value="NZ_CAAAHZ010000009.1"/>
</dbReference>
<comment type="subcellular location">
    <subcellularLocation>
        <location evidence="5">Periplasm</location>
    </subcellularLocation>
</comment>
<feature type="signal peptide" evidence="7">
    <location>
        <begin position="1"/>
        <end position="20"/>
    </location>
</feature>
<dbReference type="Gene3D" id="3.40.30.10">
    <property type="entry name" value="Glutaredoxin"/>
    <property type="match status" value="1"/>
</dbReference>
<evidence type="ECO:0000313" key="9">
    <source>
        <dbReference type="EMBL" id="KTD20167.1"/>
    </source>
</evidence>